<gene>
    <name evidence="1" type="ORF">SAMN05216499_105333</name>
</gene>
<dbReference type="STRING" id="310782.SAMN05216499_105333"/>
<dbReference type="Gene3D" id="3.10.490.10">
    <property type="entry name" value="Gamma-glutamyl cyclotransferase-like"/>
    <property type="match status" value="1"/>
</dbReference>
<dbReference type="EMBL" id="FRBI01000005">
    <property type="protein sequence ID" value="SHL70048.1"/>
    <property type="molecule type" value="Genomic_DNA"/>
</dbReference>
<accession>A0A1M7CRU5</accession>
<dbReference type="AlphaFoldDB" id="A0A1M7CRU5"/>
<protein>
    <recommendedName>
        <fullName evidence="3">Histone deacetylase</fullName>
    </recommendedName>
</protein>
<evidence type="ECO:0000313" key="1">
    <source>
        <dbReference type="EMBL" id="SHL70048.1"/>
    </source>
</evidence>
<organism evidence="1 2">
    <name type="scientific">Actinacidiphila paucisporea</name>
    <dbReference type="NCBI Taxonomy" id="310782"/>
    <lineage>
        <taxon>Bacteria</taxon>
        <taxon>Bacillati</taxon>
        <taxon>Actinomycetota</taxon>
        <taxon>Actinomycetes</taxon>
        <taxon>Kitasatosporales</taxon>
        <taxon>Streptomycetaceae</taxon>
        <taxon>Actinacidiphila</taxon>
    </lineage>
</organism>
<dbReference type="OrthoDB" id="3470041at2"/>
<name>A0A1M7CRU5_9ACTN</name>
<dbReference type="RefSeq" id="WP_073496780.1">
    <property type="nucleotide sequence ID" value="NZ_FRBI01000005.1"/>
</dbReference>
<evidence type="ECO:0000313" key="2">
    <source>
        <dbReference type="Proteomes" id="UP000184111"/>
    </source>
</evidence>
<sequence length="215" mass="22739">MQASEPVGDGWVWYAAYGSNMDAGRLRCYLAGGCPPGATRTYPGARDRRVPVRSAAVELPGVVYFAGESPVWLGGRAFYDPDADGTVWARAYLVTVGQFSDIAAQEMHRLPGADLDLGAVLADGRAQLGPGRYETLVRTGDLEGVPVLTFTAPWGAGDVAWTKPSAPYVRLIAAGLLDAGGWEADAIARYLATRPGALGHWTAEQVMRLLASATA</sequence>
<proteinExistence type="predicted"/>
<keyword evidence="2" id="KW-1185">Reference proteome</keyword>
<evidence type="ECO:0008006" key="3">
    <source>
        <dbReference type="Google" id="ProtNLM"/>
    </source>
</evidence>
<dbReference type="Proteomes" id="UP000184111">
    <property type="component" value="Unassembled WGS sequence"/>
</dbReference>
<reference evidence="1 2" key="1">
    <citation type="submission" date="2016-11" db="EMBL/GenBank/DDBJ databases">
        <authorList>
            <person name="Jaros S."/>
            <person name="Januszkiewicz K."/>
            <person name="Wedrychowicz H."/>
        </authorList>
    </citation>
    <scope>NUCLEOTIDE SEQUENCE [LARGE SCALE GENOMIC DNA]</scope>
    <source>
        <strain evidence="1 2">CGMCC 4.2025</strain>
    </source>
</reference>